<dbReference type="EMBL" id="UOEU01000729">
    <property type="protein sequence ID" value="VAW39078.1"/>
    <property type="molecule type" value="Genomic_DNA"/>
</dbReference>
<organism evidence="9">
    <name type="scientific">hydrothermal vent metagenome</name>
    <dbReference type="NCBI Taxonomy" id="652676"/>
    <lineage>
        <taxon>unclassified sequences</taxon>
        <taxon>metagenomes</taxon>
        <taxon>ecological metagenomes</taxon>
    </lineage>
</organism>
<evidence type="ECO:0000256" key="1">
    <source>
        <dbReference type="ARBA" id="ARBA00000085"/>
    </source>
</evidence>
<dbReference type="GO" id="GO:0000155">
    <property type="term" value="F:phosphorelay sensor kinase activity"/>
    <property type="evidence" value="ECO:0007669"/>
    <property type="project" value="InterPro"/>
</dbReference>
<keyword evidence="7" id="KW-0472">Membrane</keyword>
<dbReference type="Gene3D" id="3.30.565.10">
    <property type="entry name" value="Histidine kinase-like ATPase, C-terminal domain"/>
    <property type="match status" value="1"/>
</dbReference>
<evidence type="ECO:0000256" key="5">
    <source>
        <dbReference type="ARBA" id="ARBA00022777"/>
    </source>
</evidence>
<keyword evidence="4" id="KW-0808">Transferase</keyword>
<dbReference type="SMART" id="SM00388">
    <property type="entry name" value="HisKA"/>
    <property type="match status" value="1"/>
</dbReference>
<evidence type="ECO:0000256" key="4">
    <source>
        <dbReference type="ARBA" id="ARBA00022679"/>
    </source>
</evidence>
<dbReference type="InterPro" id="IPR004358">
    <property type="entry name" value="Sig_transdc_His_kin-like_C"/>
</dbReference>
<dbReference type="SMART" id="SM00387">
    <property type="entry name" value="HATPase_c"/>
    <property type="match status" value="1"/>
</dbReference>
<dbReference type="FunFam" id="1.10.287.130:FF:000001">
    <property type="entry name" value="Two-component sensor histidine kinase"/>
    <property type="match status" value="1"/>
</dbReference>
<dbReference type="SUPFAM" id="SSF55874">
    <property type="entry name" value="ATPase domain of HSP90 chaperone/DNA topoisomerase II/histidine kinase"/>
    <property type="match status" value="1"/>
</dbReference>
<dbReference type="InterPro" id="IPR003594">
    <property type="entry name" value="HATPase_dom"/>
</dbReference>
<evidence type="ECO:0000256" key="3">
    <source>
        <dbReference type="ARBA" id="ARBA00022553"/>
    </source>
</evidence>
<sequence>MIAKTDTIPLKSAAKATKPLTDAPASEVYTRLPQLAPAFNRVVQNSLAPVTLGFTLFHFFLAVAYAIFLPPAMIPTILPLVAGTAVLLLALYGLLRASDIPSTWAQPIGVGIATISIINVFIHLSLTGEPRQTSILTFLLIGVSLFLLSFRWLLLVQLGTLAGWLAIVTNWPISPSLIYNGILLILSMGIAIVVFLVRRQSVMQYELLRWQDKQRQVQLQRRALQMETSMSLGQHIISILELDSLLQTVAELIKAQYELYYVAVYLLDQKSDGYLIRRVGIGGIGQGQKRSRIHIEVGREGLVGWVAGNGRSLLANDVLQDSRYIPHDLVSQTRAELDLPLRAGRRLIGVLSLQSSQAGSFDPDDVPFLQSLADQVGIAIDNASLYQGERAARSLAETMHKMGQVLAGTLEWNEVLDLILAQLAELVTYDRGSVFIRNGDHLELVAARGFPDEAKPSQIRISLKNETVFKEIYETKRPLFIPDVLKWPNWQQIETLPAARAWLGLPLIHGQEVVGMLSLTRETTDPFTNESISLATTFAVQAAVGLENARRLDKSTRFSQQLEYEVVQRTKAIQEAYARLEQLDQAKSDFIAIASHELRTPLTILRGYSQMLFQQNSVQQDKEIEKLAFGIQSGAVRLEEVVNSMLEVAKIDSDALRIYPKNISLKELLCRLIEQFENDLAGRQQIVKLVDGDNLPNLEADPEALEKVFYHLLVNAIKYTPDGGTILISSVQHYANGQRAAADKVEVLIKDSGIGIDPELHELIFSKFYQTGEIAFHSTAKTQFKGGGPGLGLAITRGIVAAHGGTIWLDSSGYDEENCPGTTFHVLLPLVHPKNEAGYEQKVKSA</sequence>
<dbReference type="Pfam" id="PF00512">
    <property type="entry name" value="HisKA"/>
    <property type="match status" value="1"/>
</dbReference>
<name>A0A3B0V6A3_9ZZZZ</name>
<dbReference type="Gene3D" id="1.10.287.130">
    <property type="match status" value="1"/>
</dbReference>
<dbReference type="PROSITE" id="PS50109">
    <property type="entry name" value="HIS_KIN"/>
    <property type="match status" value="1"/>
</dbReference>
<dbReference type="CDD" id="cd00082">
    <property type="entry name" value="HisKA"/>
    <property type="match status" value="1"/>
</dbReference>
<dbReference type="SUPFAM" id="SSF47384">
    <property type="entry name" value="Homodimeric domain of signal transducing histidine kinase"/>
    <property type="match status" value="1"/>
</dbReference>
<feature type="transmembrane region" description="Helical" evidence="7">
    <location>
        <begin position="76"/>
        <end position="95"/>
    </location>
</feature>
<evidence type="ECO:0000256" key="2">
    <source>
        <dbReference type="ARBA" id="ARBA00012438"/>
    </source>
</evidence>
<proteinExistence type="predicted"/>
<dbReference type="Pfam" id="PF02518">
    <property type="entry name" value="HATPase_c"/>
    <property type="match status" value="1"/>
</dbReference>
<dbReference type="InterPro" id="IPR003018">
    <property type="entry name" value="GAF"/>
</dbReference>
<keyword evidence="7" id="KW-0812">Transmembrane</keyword>
<dbReference type="AlphaFoldDB" id="A0A3B0V6A3"/>
<dbReference type="SUPFAM" id="SSF55781">
    <property type="entry name" value="GAF domain-like"/>
    <property type="match status" value="2"/>
</dbReference>
<evidence type="ECO:0000256" key="7">
    <source>
        <dbReference type="SAM" id="Phobius"/>
    </source>
</evidence>
<dbReference type="PANTHER" id="PTHR43547:SF2">
    <property type="entry name" value="HYBRID SIGNAL TRANSDUCTION HISTIDINE KINASE C"/>
    <property type="match status" value="1"/>
</dbReference>
<feature type="transmembrane region" description="Helical" evidence="7">
    <location>
        <begin position="107"/>
        <end position="126"/>
    </location>
</feature>
<keyword evidence="5" id="KW-0418">Kinase</keyword>
<protein>
    <recommendedName>
        <fullName evidence="2">histidine kinase</fullName>
        <ecNumber evidence="2">2.7.13.3</ecNumber>
    </recommendedName>
</protein>
<feature type="transmembrane region" description="Helical" evidence="7">
    <location>
        <begin position="177"/>
        <end position="197"/>
    </location>
</feature>
<feature type="transmembrane region" description="Helical" evidence="7">
    <location>
        <begin position="47"/>
        <end position="69"/>
    </location>
</feature>
<feature type="domain" description="Histidine kinase" evidence="8">
    <location>
        <begin position="593"/>
        <end position="832"/>
    </location>
</feature>
<dbReference type="InterPro" id="IPR029016">
    <property type="entry name" value="GAF-like_dom_sf"/>
</dbReference>
<dbReference type="Pfam" id="PF01590">
    <property type="entry name" value="GAF"/>
    <property type="match status" value="2"/>
</dbReference>
<dbReference type="Gene3D" id="3.30.450.40">
    <property type="match status" value="2"/>
</dbReference>
<keyword evidence="6" id="KW-0902">Two-component regulatory system</keyword>
<evidence type="ECO:0000259" key="8">
    <source>
        <dbReference type="PROSITE" id="PS50109"/>
    </source>
</evidence>
<feature type="transmembrane region" description="Helical" evidence="7">
    <location>
        <begin position="138"/>
        <end position="165"/>
    </location>
</feature>
<keyword evidence="7" id="KW-1133">Transmembrane helix</keyword>
<dbReference type="SMART" id="SM00065">
    <property type="entry name" value="GAF"/>
    <property type="match status" value="2"/>
</dbReference>
<gene>
    <name evidence="9" type="ORF">MNBD_CHLOROFLEXI01-4142</name>
</gene>
<dbReference type="InterPro" id="IPR036890">
    <property type="entry name" value="HATPase_C_sf"/>
</dbReference>
<comment type="catalytic activity">
    <reaction evidence="1">
        <text>ATP + protein L-histidine = ADP + protein N-phospho-L-histidine.</text>
        <dbReference type="EC" id="2.7.13.3"/>
    </reaction>
</comment>
<dbReference type="EC" id="2.7.13.3" evidence="2"/>
<evidence type="ECO:0000313" key="9">
    <source>
        <dbReference type="EMBL" id="VAW39078.1"/>
    </source>
</evidence>
<evidence type="ECO:0000256" key="6">
    <source>
        <dbReference type="ARBA" id="ARBA00023012"/>
    </source>
</evidence>
<dbReference type="InterPro" id="IPR003661">
    <property type="entry name" value="HisK_dim/P_dom"/>
</dbReference>
<reference evidence="9" key="1">
    <citation type="submission" date="2018-06" db="EMBL/GenBank/DDBJ databases">
        <authorList>
            <person name="Zhirakovskaya E."/>
        </authorList>
    </citation>
    <scope>NUCLEOTIDE SEQUENCE</scope>
</reference>
<dbReference type="CDD" id="cd00075">
    <property type="entry name" value="HATPase"/>
    <property type="match status" value="1"/>
</dbReference>
<dbReference type="InterPro" id="IPR005467">
    <property type="entry name" value="His_kinase_dom"/>
</dbReference>
<accession>A0A3B0V6A3</accession>
<dbReference type="InterPro" id="IPR036097">
    <property type="entry name" value="HisK_dim/P_sf"/>
</dbReference>
<dbReference type="PANTHER" id="PTHR43547">
    <property type="entry name" value="TWO-COMPONENT HISTIDINE KINASE"/>
    <property type="match status" value="1"/>
</dbReference>
<dbReference type="PRINTS" id="PR00344">
    <property type="entry name" value="BCTRLSENSOR"/>
</dbReference>
<keyword evidence="3" id="KW-0597">Phosphoprotein</keyword>